<evidence type="ECO:0000313" key="2">
    <source>
        <dbReference type="Proteomes" id="UP000447545"/>
    </source>
</evidence>
<dbReference type="Proteomes" id="UP000447545">
    <property type="component" value="Unassembled WGS sequence"/>
</dbReference>
<sequence>MGLLQDLDIVKGTSTLAGGIFEKLFPSFMEVEYERPSEYISKYWEAYLLQRDVLLDNEQQKRGVNGKIFEIIIATLLIREKIYPIYMNAKVAFVPNINYDLLLYSTDKGPICLSAKTSFRERYKQADLEAIAMKYVHRRSNCFLITLSEDDANMVNAKQKIGDVIGLDSAVCAISTDFDNVIKEIKKLNLVESPKIKVITTKQVVTEDKIKAIFPNS</sequence>
<dbReference type="Gene3D" id="3.40.91.80">
    <property type="match status" value="1"/>
</dbReference>
<dbReference type="InterPro" id="IPR038365">
    <property type="entry name" value="EcoRII_C_sf"/>
</dbReference>
<proteinExistence type="predicted"/>
<accession>A0A7K1GIG7</accession>
<dbReference type="RefSeq" id="WP_155089992.1">
    <property type="nucleotide sequence ID" value="NZ_WJYA01000008.1"/>
</dbReference>
<evidence type="ECO:0000313" key="1">
    <source>
        <dbReference type="EMBL" id="MTE27979.1"/>
    </source>
</evidence>
<gene>
    <name evidence="1" type="ORF">F1003_13635</name>
</gene>
<dbReference type="AlphaFoldDB" id="A0A7K1GIG7"/>
<name>A0A7K1GIG7_9FLAO</name>
<keyword evidence="2" id="KW-1185">Reference proteome</keyword>
<reference evidence="1 2" key="1">
    <citation type="submission" date="2019-11" db="EMBL/GenBank/DDBJ databases">
        <title>Winogradskyella ouciana sp. nov., isolated from the hadal seawater of the Mariana Trench.</title>
        <authorList>
            <person name="Liu R."/>
        </authorList>
    </citation>
    <scope>NUCLEOTIDE SEQUENCE [LARGE SCALE GENOMIC DNA]</scope>
    <source>
        <strain evidence="1 2">ZXX205</strain>
    </source>
</reference>
<comment type="caution">
    <text evidence="1">The sequence shown here is derived from an EMBL/GenBank/DDBJ whole genome shotgun (WGS) entry which is preliminary data.</text>
</comment>
<protein>
    <submittedName>
        <fullName evidence="1">Uncharacterized protein</fullName>
    </submittedName>
</protein>
<dbReference type="EMBL" id="WJYA01000008">
    <property type="protein sequence ID" value="MTE27979.1"/>
    <property type="molecule type" value="Genomic_DNA"/>
</dbReference>
<organism evidence="1 2">
    <name type="scientific">Winogradskyella ouciana</name>
    <dbReference type="NCBI Taxonomy" id="2608631"/>
    <lineage>
        <taxon>Bacteria</taxon>
        <taxon>Pseudomonadati</taxon>
        <taxon>Bacteroidota</taxon>
        <taxon>Flavobacteriia</taxon>
        <taxon>Flavobacteriales</taxon>
        <taxon>Flavobacteriaceae</taxon>
        <taxon>Winogradskyella</taxon>
    </lineage>
</organism>